<evidence type="ECO:0000256" key="1">
    <source>
        <dbReference type="SAM" id="MobiDB-lite"/>
    </source>
</evidence>
<dbReference type="EMBL" id="ML119906">
    <property type="protein sequence ID" value="RPA71694.1"/>
    <property type="molecule type" value="Genomic_DNA"/>
</dbReference>
<accession>A0A3N4HPU7</accession>
<gene>
    <name evidence="2" type="ORF">BJ508DRAFT_315375</name>
</gene>
<feature type="region of interest" description="Disordered" evidence="1">
    <location>
        <begin position="42"/>
        <end position="126"/>
    </location>
</feature>
<sequence length="254" mass="29680">MPHTCTANNILHSKAQNTPSQDNQGKVQTYCIHVHNVKDMLVQSSLRRGKDEDSTRSRDVGTSQPSTQDNQRSKMPYRYSKREKTCLSNQLGKRKTKTVREEPDQSNTKHEKLPHQHTSNPSIHAAQTRNWTDRCKGKIKGTVSLSTTVKRTARPTRPEKRKTRGQNKNLLWSKNTQDTGDQGEDQKHCIHIHNLKYMLVQPHRRGKHENRIRRERTHKIHGQEKQTLHHIKSNNASYRSYARHFQVRILSQQR</sequence>
<dbReference type="AlphaFoldDB" id="A0A3N4HPU7"/>
<feature type="compositionally biased region" description="Basic and acidic residues" evidence="1">
    <location>
        <begin position="48"/>
        <end position="59"/>
    </location>
</feature>
<dbReference type="Proteomes" id="UP000275078">
    <property type="component" value="Unassembled WGS sequence"/>
</dbReference>
<feature type="compositionally biased region" description="Polar residues" evidence="1">
    <location>
        <begin position="116"/>
        <end position="126"/>
    </location>
</feature>
<reference evidence="2 3" key="1">
    <citation type="journal article" date="2018" name="Nat. Ecol. Evol.">
        <title>Pezizomycetes genomes reveal the molecular basis of ectomycorrhizal truffle lifestyle.</title>
        <authorList>
            <person name="Murat C."/>
            <person name="Payen T."/>
            <person name="Noel B."/>
            <person name="Kuo A."/>
            <person name="Morin E."/>
            <person name="Chen J."/>
            <person name="Kohler A."/>
            <person name="Krizsan K."/>
            <person name="Balestrini R."/>
            <person name="Da Silva C."/>
            <person name="Montanini B."/>
            <person name="Hainaut M."/>
            <person name="Levati E."/>
            <person name="Barry K.W."/>
            <person name="Belfiori B."/>
            <person name="Cichocki N."/>
            <person name="Clum A."/>
            <person name="Dockter R.B."/>
            <person name="Fauchery L."/>
            <person name="Guy J."/>
            <person name="Iotti M."/>
            <person name="Le Tacon F."/>
            <person name="Lindquist E.A."/>
            <person name="Lipzen A."/>
            <person name="Malagnac F."/>
            <person name="Mello A."/>
            <person name="Molinier V."/>
            <person name="Miyauchi S."/>
            <person name="Poulain J."/>
            <person name="Riccioni C."/>
            <person name="Rubini A."/>
            <person name="Sitrit Y."/>
            <person name="Splivallo R."/>
            <person name="Traeger S."/>
            <person name="Wang M."/>
            <person name="Zifcakova L."/>
            <person name="Wipf D."/>
            <person name="Zambonelli A."/>
            <person name="Paolocci F."/>
            <person name="Nowrousian M."/>
            <person name="Ottonello S."/>
            <person name="Baldrian P."/>
            <person name="Spatafora J.W."/>
            <person name="Henrissat B."/>
            <person name="Nagy L.G."/>
            <person name="Aury J.M."/>
            <person name="Wincker P."/>
            <person name="Grigoriev I.V."/>
            <person name="Bonfante P."/>
            <person name="Martin F.M."/>
        </authorList>
    </citation>
    <scope>NUCLEOTIDE SEQUENCE [LARGE SCALE GENOMIC DNA]</scope>
    <source>
        <strain evidence="2 3">RN42</strain>
    </source>
</reference>
<proteinExistence type="predicted"/>
<keyword evidence="3" id="KW-1185">Reference proteome</keyword>
<name>A0A3N4HPU7_ASCIM</name>
<feature type="compositionally biased region" description="Basic and acidic residues" evidence="1">
    <location>
        <begin position="98"/>
        <end position="114"/>
    </location>
</feature>
<protein>
    <submittedName>
        <fullName evidence="2">Uncharacterized protein</fullName>
    </submittedName>
</protein>
<evidence type="ECO:0000313" key="2">
    <source>
        <dbReference type="EMBL" id="RPA71694.1"/>
    </source>
</evidence>
<feature type="compositionally biased region" description="Polar residues" evidence="1">
    <location>
        <begin position="60"/>
        <end position="70"/>
    </location>
</feature>
<organism evidence="2 3">
    <name type="scientific">Ascobolus immersus RN42</name>
    <dbReference type="NCBI Taxonomy" id="1160509"/>
    <lineage>
        <taxon>Eukaryota</taxon>
        <taxon>Fungi</taxon>
        <taxon>Dikarya</taxon>
        <taxon>Ascomycota</taxon>
        <taxon>Pezizomycotina</taxon>
        <taxon>Pezizomycetes</taxon>
        <taxon>Pezizales</taxon>
        <taxon>Ascobolaceae</taxon>
        <taxon>Ascobolus</taxon>
    </lineage>
</organism>
<evidence type="ECO:0000313" key="3">
    <source>
        <dbReference type="Proteomes" id="UP000275078"/>
    </source>
</evidence>